<dbReference type="EMBL" id="WUYX01000027">
    <property type="protein sequence ID" value="MXV62044.1"/>
    <property type="molecule type" value="Genomic_DNA"/>
</dbReference>
<reference evidence="1 2" key="1">
    <citation type="submission" date="2020-01" db="EMBL/GenBank/DDBJ databases">
        <title>Natronorubrum sp. JWXQ-INN 674 isolated from Inner Mongolia Autonomous Region of China.</title>
        <authorList>
            <person name="Xue Q."/>
        </authorList>
    </citation>
    <scope>NUCLEOTIDE SEQUENCE [LARGE SCALE GENOMIC DNA]</scope>
    <source>
        <strain evidence="1 2">JWXQ-INN-674</strain>
    </source>
</reference>
<dbReference type="Proteomes" id="UP000434101">
    <property type="component" value="Unassembled WGS sequence"/>
</dbReference>
<evidence type="ECO:0000313" key="1">
    <source>
        <dbReference type="EMBL" id="MXV62044.1"/>
    </source>
</evidence>
<dbReference type="OrthoDB" id="350364at2157"/>
<sequence>MSYPIEGTPRHDAILFKAIQAASSSTDQLVLLIETETVIDDYPSVIQQLDDRISRTGHTDAVRYEADVSTSSLEAIQSLLEMTGTARVYGVRNVELVRDAETCLRYVPEHEKFTISDTSSTGIVNAVQNAINGEPAVVLPNRPIAEWEDTGVDCSISPPSLCLGNVCHDLSRLASVEPCPEQLVIELHWYESEQGRIGKAIGWISSRTGLSRPDTLHFESTAEFSDVEEGLQAVTSEIGQETL</sequence>
<protein>
    <submittedName>
        <fullName evidence="1">Uncharacterized protein</fullName>
    </submittedName>
</protein>
<name>A0A6B0VKG2_9EURY</name>
<organism evidence="1 2">
    <name type="scientific">Natronorubrum halalkaliphilum</name>
    <dbReference type="NCBI Taxonomy" id="2691917"/>
    <lineage>
        <taxon>Archaea</taxon>
        <taxon>Methanobacteriati</taxon>
        <taxon>Methanobacteriota</taxon>
        <taxon>Stenosarchaea group</taxon>
        <taxon>Halobacteria</taxon>
        <taxon>Halobacteriales</taxon>
        <taxon>Natrialbaceae</taxon>
        <taxon>Natronorubrum</taxon>
    </lineage>
</organism>
<evidence type="ECO:0000313" key="2">
    <source>
        <dbReference type="Proteomes" id="UP000434101"/>
    </source>
</evidence>
<dbReference type="AlphaFoldDB" id="A0A6B0VKG2"/>
<keyword evidence="2" id="KW-1185">Reference proteome</keyword>
<accession>A0A6B0VKG2</accession>
<proteinExistence type="predicted"/>
<gene>
    <name evidence="1" type="ORF">GS429_08215</name>
</gene>
<comment type="caution">
    <text evidence="1">The sequence shown here is derived from an EMBL/GenBank/DDBJ whole genome shotgun (WGS) entry which is preliminary data.</text>
</comment>
<dbReference type="RefSeq" id="WP_160064445.1">
    <property type="nucleotide sequence ID" value="NZ_WUYX01000027.1"/>
</dbReference>